<keyword evidence="3" id="KW-1185">Reference proteome</keyword>
<organism evidence="2 3">
    <name type="scientific">Aeromonas popoffii</name>
    <dbReference type="NCBI Taxonomy" id="70856"/>
    <lineage>
        <taxon>Bacteria</taxon>
        <taxon>Pseudomonadati</taxon>
        <taxon>Pseudomonadota</taxon>
        <taxon>Gammaproteobacteria</taxon>
        <taxon>Aeromonadales</taxon>
        <taxon>Aeromonadaceae</taxon>
        <taxon>Aeromonas</taxon>
    </lineage>
</organism>
<name>A0ABS5GTB8_9GAMM</name>
<evidence type="ECO:0000313" key="2">
    <source>
        <dbReference type="EMBL" id="MBR7630089.1"/>
    </source>
</evidence>
<dbReference type="RefSeq" id="WP_212513958.1">
    <property type="nucleotide sequence ID" value="NZ_CAWQDX010000064.1"/>
</dbReference>
<evidence type="ECO:0000313" key="3">
    <source>
        <dbReference type="Proteomes" id="UP000675653"/>
    </source>
</evidence>
<dbReference type="EMBL" id="JAGRZL010000040">
    <property type="protein sequence ID" value="MBR7630089.1"/>
    <property type="molecule type" value="Genomic_DNA"/>
</dbReference>
<comment type="caution">
    <text evidence="2">The sequence shown here is derived from an EMBL/GenBank/DDBJ whole genome shotgun (WGS) entry which is preliminary data.</text>
</comment>
<dbReference type="Pfam" id="PF10592">
    <property type="entry name" value="AIPR"/>
    <property type="match status" value="1"/>
</dbReference>
<feature type="domain" description="Abortive phage infection protein C-terminal" evidence="1">
    <location>
        <begin position="268"/>
        <end position="422"/>
    </location>
</feature>
<sequence length="602" mass="67259">MAYVSELSEQDNITPAAPTARLVAQRLGRTLTARFQDYIHKRECAPTQSDYEVKMASRALAAFSISYLADVDDVLAGQCVCDSSQDGGIDAICVNHAEKKIVIVQSKYNQAGNGTWTNADFLAFKHACELLQMSQYDRFDEILSNMSEDIEVGLNSIDYKILFVMTHTGKRGAANNILADMISWQRELNDAALIGSDIDNSQLPFQVHLVSAEDLTEWLQAGSNIKVDLNDVELDHYGLMSEPYQAFYGQISGDQVVDWWRAHGTKLFSKNIRNILGSTEVNESIKATAITNPELFWYFNNGVTLLVSEIEPHRRNSNRGTSRGTFKFSNASVINGAQTVSTLGEVFKNSDTQQDLIEKLRLIKVPARFIKVNDNDNTEIASLITRANNHQNRVLGRDFASQHAEQIRLARELVVEGYKYQLLRTDNQSVIMDENSIDLDEALNGLACLTLSPSVLATLKTQRGKFFDNLDGALYRQIFNPSVSGVKLINSVRHLRCIESLISSKLDSIDRYENSKRHLIVTHGNRVFSAILLNKVCNIINANDVVVPDSNSISGKLDLVIGFAEEFIESNYSNAYPARFFGNVEKVTEIIGTITNSIDWRS</sequence>
<dbReference type="Proteomes" id="UP000675653">
    <property type="component" value="Unassembled WGS sequence"/>
</dbReference>
<protein>
    <submittedName>
        <fullName evidence="2">AIPR family protein</fullName>
    </submittedName>
</protein>
<reference evidence="2 3" key="1">
    <citation type="submission" date="2021-04" db="EMBL/GenBank/DDBJ databases">
        <title>Draft Genome of Aeromonas popoffii ID682, isolated from a natural water source in Idaho.</title>
        <authorList>
            <person name="Testerman T."/>
            <person name="Graf J."/>
        </authorList>
    </citation>
    <scope>NUCLEOTIDE SEQUENCE [LARGE SCALE GENOMIC DNA]</scope>
    <source>
        <strain evidence="2 3">ID682</strain>
    </source>
</reference>
<evidence type="ECO:0000259" key="1">
    <source>
        <dbReference type="Pfam" id="PF10592"/>
    </source>
</evidence>
<dbReference type="InterPro" id="IPR018891">
    <property type="entry name" value="AIPR_C"/>
</dbReference>
<accession>A0ABS5GTB8</accession>
<gene>
    <name evidence="2" type="ORF">KAT72_13960</name>
</gene>
<proteinExistence type="predicted"/>